<dbReference type="InterPro" id="IPR011009">
    <property type="entry name" value="Kinase-like_dom_sf"/>
</dbReference>
<organism evidence="3 4">
    <name type="scientific">Ganoderma sinense ZZ0214-1</name>
    <dbReference type="NCBI Taxonomy" id="1077348"/>
    <lineage>
        <taxon>Eukaryota</taxon>
        <taxon>Fungi</taxon>
        <taxon>Dikarya</taxon>
        <taxon>Basidiomycota</taxon>
        <taxon>Agaricomycotina</taxon>
        <taxon>Agaricomycetes</taxon>
        <taxon>Polyporales</taxon>
        <taxon>Polyporaceae</taxon>
        <taxon>Ganoderma</taxon>
    </lineage>
</organism>
<name>A0A2G8SI44_9APHY</name>
<keyword evidence="4" id="KW-1185">Reference proteome</keyword>
<accession>A0A2G8SI44</accession>
<evidence type="ECO:0000313" key="3">
    <source>
        <dbReference type="EMBL" id="PIL33433.1"/>
    </source>
</evidence>
<dbReference type="InterPro" id="IPR000719">
    <property type="entry name" value="Prot_kinase_dom"/>
</dbReference>
<feature type="region of interest" description="Disordered" evidence="1">
    <location>
        <begin position="778"/>
        <end position="895"/>
    </location>
</feature>
<dbReference type="InterPro" id="IPR040976">
    <property type="entry name" value="Pkinase_fungal"/>
</dbReference>
<dbReference type="InterPro" id="IPR008266">
    <property type="entry name" value="Tyr_kinase_AS"/>
</dbReference>
<feature type="compositionally biased region" description="Low complexity" evidence="1">
    <location>
        <begin position="67"/>
        <end position="83"/>
    </location>
</feature>
<comment type="caution">
    <text evidence="3">The sequence shown here is derived from an EMBL/GenBank/DDBJ whole genome shotgun (WGS) entry which is preliminary data.</text>
</comment>
<dbReference type="Gene3D" id="1.10.510.10">
    <property type="entry name" value="Transferase(Phosphotransferase) domain 1"/>
    <property type="match status" value="1"/>
</dbReference>
<dbReference type="PANTHER" id="PTHR38248">
    <property type="entry name" value="FUNK1 6"/>
    <property type="match status" value="1"/>
</dbReference>
<sequence>MSRATTDVAGSGSDFLPKAHLVAKVLHSNAELTRKENHRELRRDVVNVSLVIEVEKFLELFLPDSTSPSRNPSPKSSNKPLNPFANMKKPTTEKKMYHDYLKVLNEIIQGSDFTFVATPIKVDNAANPMIAVDCGMYPLEHMPKKDKTKGKDPEEKMNFRRVRWSGIDLPAECKLEDDPFENGVDTRRSSSHKRRDVSGQALSYIELTCHHQHRTFVFMLIFIGLNCRLLRVDRSGLFVTKRFDITKTDFLVEFLRRYVKLSPEARGFDTTAERIDPSGSVLAGMMKERLAEVERTLDNGEKPEDRVEEHVVKLWRDALDEQWPWWKLCIPDKVTKKDRRFLVGKPSFQAPGIRGRGTSCYIAVELFERDDEQELDTKFVHIKDCWRVLDNGADGPAKDIRQEGLTLQKLNDAHVGHVPTLVAHGDIMEQSTQAPAAWVKVNDKHKCRLKTHRHYRLVVKEIGKPLSEFENSGQLVRVLYDCLRAHRDAMGIGIIHRDISGGNILLYKNEKGRWRGLLTDWELSKDTSIYSSPRQVGRVGTAQFSAARVLDNPSKMITATDEIECFFHVLIYYAVRFLHHNIPDNLVGLFVENYFYVASGMTLAGELNAPFFKRQAMTYGSIMLESYGVVDRLRFMWVDDDCDPQSVAQGASTVSRALAPTPPDYRHPLNDLVNILLSWFHAVYAVDFLDRPAAIFRASSESGACPPRHRGGKPAVAADSDSEPERKLRYFSPSSPCTDPNRPSPEQEKKLRALAAKLNGHKHVVRLFRDICHEYFPSDKTEDKRPEKGYAPCSLETPQLSEISGFSDFGLESEDPEGGGAAQSDGPEPTPNADSDGKSDRGHGTLPVVLMPAQDNDGYYDGPRSPPPCPSRPKRVREDDVAPSDLGTSEKRNRN</sequence>
<feature type="domain" description="Protein kinase" evidence="2">
    <location>
        <begin position="348"/>
        <end position="680"/>
    </location>
</feature>
<dbReference type="EMBL" id="AYKW01000007">
    <property type="protein sequence ID" value="PIL33433.1"/>
    <property type="molecule type" value="Genomic_DNA"/>
</dbReference>
<proteinExistence type="predicted"/>
<evidence type="ECO:0000313" key="4">
    <source>
        <dbReference type="Proteomes" id="UP000230002"/>
    </source>
</evidence>
<dbReference type="PROSITE" id="PS50011">
    <property type="entry name" value="PROTEIN_KINASE_DOM"/>
    <property type="match status" value="1"/>
</dbReference>
<dbReference type="Proteomes" id="UP000230002">
    <property type="component" value="Unassembled WGS sequence"/>
</dbReference>
<dbReference type="GO" id="GO:0005524">
    <property type="term" value="F:ATP binding"/>
    <property type="evidence" value="ECO:0007669"/>
    <property type="project" value="InterPro"/>
</dbReference>
<feature type="region of interest" description="Disordered" evidence="1">
    <location>
        <begin position="63"/>
        <end position="88"/>
    </location>
</feature>
<protein>
    <recommendedName>
        <fullName evidence="2">Protein kinase domain-containing protein</fullName>
    </recommendedName>
</protein>
<dbReference type="OrthoDB" id="2756888at2759"/>
<dbReference type="PANTHER" id="PTHR38248:SF2">
    <property type="entry name" value="FUNK1 11"/>
    <property type="match status" value="1"/>
</dbReference>
<dbReference type="Pfam" id="PF17667">
    <property type="entry name" value="Pkinase_fungal"/>
    <property type="match status" value="1"/>
</dbReference>
<feature type="region of interest" description="Disordered" evidence="1">
    <location>
        <begin position="700"/>
        <end position="748"/>
    </location>
</feature>
<dbReference type="PROSITE" id="PS00109">
    <property type="entry name" value="PROTEIN_KINASE_TYR"/>
    <property type="match status" value="1"/>
</dbReference>
<dbReference type="SUPFAM" id="SSF56112">
    <property type="entry name" value="Protein kinase-like (PK-like)"/>
    <property type="match status" value="1"/>
</dbReference>
<dbReference type="GO" id="GO:0004672">
    <property type="term" value="F:protein kinase activity"/>
    <property type="evidence" value="ECO:0007669"/>
    <property type="project" value="InterPro"/>
</dbReference>
<evidence type="ECO:0000259" key="2">
    <source>
        <dbReference type="PROSITE" id="PS50011"/>
    </source>
</evidence>
<reference evidence="3 4" key="1">
    <citation type="journal article" date="2015" name="Sci. Rep.">
        <title>Chromosome-level genome map provides insights into diverse defense mechanisms in the medicinal fungus Ganoderma sinense.</title>
        <authorList>
            <person name="Zhu Y."/>
            <person name="Xu J."/>
            <person name="Sun C."/>
            <person name="Zhou S."/>
            <person name="Xu H."/>
            <person name="Nelson D.R."/>
            <person name="Qian J."/>
            <person name="Song J."/>
            <person name="Luo H."/>
            <person name="Xiang L."/>
            <person name="Li Y."/>
            <person name="Xu Z."/>
            <person name="Ji A."/>
            <person name="Wang L."/>
            <person name="Lu S."/>
            <person name="Hayward A."/>
            <person name="Sun W."/>
            <person name="Li X."/>
            <person name="Schwartz D.C."/>
            <person name="Wang Y."/>
            <person name="Chen S."/>
        </authorList>
    </citation>
    <scope>NUCLEOTIDE SEQUENCE [LARGE SCALE GENOMIC DNA]</scope>
    <source>
        <strain evidence="3 4">ZZ0214-1</strain>
    </source>
</reference>
<dbReference type="AlphaFoldDB" id="A0A2G8SI44"/>
<evidence type="ECO:0000256" key="1">
    <source>
        <dbReference type="SAM" id="MobiDB-lite"/>
    </source>
</evidence>
<gene>
    <name evidence="3" type="ORF">GSI_04055</name>
</gene>
<feature type="compositionally biased region" description="Basic and acidic residues" evidence="1">
    <location>
        <begin position="778"/>
        <end position="788"/>
    </location>
</feature>
<dbReference type="STRING" id="1077348.A0A2G8SI44"/>